<dbReference type="InterPro" id="IPR035952">
    <property type="entry name" value="Rhomboid-like_sf"/>
</dbReference>
<comment type="subcellular location">
    <subcellularLocation>
        <location evidence="1">Membrane</location>
        <topology evidence="1">Multi-pass membrane protein</topology>
    </subcellularLocation>
</comment>
<evidence type="ECO:0000256" key="2">
    <source>
        <dbReference type="ARBA" id="ARBA00022692"/>
    </source>
</evidence>
<dbReference type="GO" id="GO:0016020">
    <property type="term" value="C:membrane"/>
    <property type="evidence" value="ECO:0007669"/>
    <property type="project" value="UniProtKB-SubCell"/>
</dbReference>
<keyword evidence="4 5" id="KW-0472">Membrane</keyword>
<sequence length="256" mass="28187">MLASGFTNAPVSQVLVFGVVASSILATITDTKYYFPILVDLHLWRYGQFWRLLTWQLCYTNSTEVLFAAMTFYNLRSIERLWGSRKFVSFLLSTLPYTTLLPPILLACILRPLTFGRLSYLPAGPTPLVFALLAQYHAAIPHIYRYRVLASAPEPSAASTTASSPALTLTSKSLSYLLPAQLALSQLPGSILPAVVGWLVGYAYRREILPGAARWRIPGWGEAAASGSGSGVDAGQGERARRRTYGEMFADQFRGR</sequence>
<reference evidence="6 7" key="1">
    <citation type="submission" date="2017-03" db="EMBL/GenBank/DDBJ databases">
        <title>Genomes of endolithic fungi from Antarctica.</title>
        <authorList>
            <person name="Coleine C."/>
            <person name="Masonjones S."/>
            <person name="Stajich J.E."/>
        </authorList>
    </citation>
    <scope>NUCLEOTIDE SEQUENCE [LARGE SCALE GENOMIC DNA]</scope>
    <source>
        <strain evidence="6 7">CCFEE 5187</strain>
    </source>
</reference>
<dbReference type="Proteomes" id="UP000308768">
    <property type="component" value="Unassembled WGS sequence"/>
</dbReference>
<feature type="transmembrane region" description="Helical" evidence="5">
    <location>
        <begin position="12"/>
        <end position="29"/>
    </location>
</feature>
<evidence type="ECO:0000256" key="1">
    <source>
        <dbReference type="ARBA" id="ARBA00004141"/>
    </source>
</evidence>
<proteinExistence type="predicted"/>
<feature type="transmembrane region" description="Helical" evidence="5">
    <location>
        <begin position="183"/>
        <end position="204"/>
    </location>
</feature>
<evidence type="ECO:0000256" key="3">
    <source>
        <dbReference type="ARBA" id="ARBA00022989"/>
    </source>
</evidence>
<dbReference type="PANTHER" id="PTHR43066:SF21">
    <property type="entry name" value="UBIQUITIN-ASSOCIATED DOMAIN-CONTAINING PROTEIN 2"/>
    <property type="match status" value="1"/>
</dbReference>
<dbReference type="SUPFAM" id="SSF144091">
    <property type="entry name" value="Rhomboid-like"/>
    <property type="match status" value="1"/>
</dbReference>
<feature type="transmembrane region" description="Helical" evidence="5">
    <location>
        <begin position="49"/>
        <end position="75"/>
    </location>
</feature>
<evidence type="ECO:0000313" key="7">
    <source>
        <dbReference type="Proteomes" id="UP000308768"/>
    </source>
</evidence>
<dbReference type="GO" id="GO:0004252">
    <property type="term" value="F:serine-type endopeptidase activity"/>
    <property type="evidence" value="ECO:0007669"/>
    <property type="project" value="TreeGrafter"/>
</dbReference>
<dbReference type="PANTHER" id="PTHR43066">
    <property type="entry name" value="RHOMBOID-RELATED PROTEIN"/>
    <property type="match status" value="1"/>
</dbReference>
<dbReference type="OrthoDB" id="272778at2759"/>
<feature type="transmembrane region" description="Helical" evidence="5">
    <location>
        <begin position="87"/>
        <end position="113"/>
    </location>
</feature>
<evidence type="ECO:0000313" key="6">
    <source>
        <dbReference type="EMBL" id="TKA64995.1"/>
    </source>
</evidence>
<protein>
    <recommendedName>
        <fullName evidence="8">Peptidase S54 rhomboid domain-containing protein</fullName>
    </recommendedName>
</protein>
<name>A0A4U0WTJ2_9PEZI</name>
<keyword evidence="3 5" id="KW-1133">Transmembrane helix</keyword>
<dbReference type="STRING" id="331657.A0A4U0WTJ2"/>
<dbReference type="EMBL" id="NAJN01001193">
    <property type="protein sequence ID" value="TKA64995.1"/>
    <property type="molecule type" value="Genomic_DNA"/>
</dbReference>
<evidence type="ECO:0000256" key="5">
    <source>
        <dbReference type="SAM" id="Phobius"/>
    </source>
</evidence>
<gene>
    <name evidence="6" type="ORF">B0A49_09471</name>
</gene>
<evidence type="ECO:0000256" key="4">
    <source>
        <dbReference type="ARBA" id="ARBA00023136"/>
    </source>
</evidence>
<accession>A0A4U0WTJ2</accession>
<comment type="caution">
    <text evidence="6">The sequence shown here is derived from an EMBL/GenBank/DDBJ whole genome shotgun (WGS) entry which is preliminary data.</text>
</comment>
<dbReference type="AlphaFoldDB" id="A0A4U0WTJ2"/>
<keyword evidence="2 5" id="KW-0812">Transmembrane</keyword>
<keyword evidence="7" id="KW-1185">Reference proteome</keyword>
<evidence type="ECO:0008006" key="8">
    <source>
        <dbReference type="Google" id="ProtNLM"/>
    </source>
</evidence>
<organism evidence="6 7">
    <name type="scientific">Cryomyces minteri</name>
    <dbReference type="NCBI Taxonomy" id="331657"/>
    <lineage>
        <taxon>Eukaryota</taxon>
        <taxon>Fungi</taxon>
        <taxon>Dikarya</taxon>
        <taxon>Ascomycota</taxon>
        <taxon>Pezizomycotina</taxon>
        <taxon>Dothideomycetes</taxon>
        <taxon>Dothideomycetes incertae sedis</taxon>
        <taxon>Cryomyces</taxon>
    </lineage>
</organism>